<dbReference type="RefSeq" id="WP_086803003.1">
    <property type="nucleotide sequence ID" value="NZ_CP119182.1"/>
</dbReference>
<accession>A0A927L1D9</accession>
<reference evidence="1" key="1">
    <citation type="submission" date="2020-09" db="EMBL/GenBank/DDBJ databases">
        <title>Streptomyces canutascabiei sp. nov., which causes potato common scab and is distributed across the world.</title>
        <authorList>
            <person name="Nguyen H.P."/>
            <person name="Weisberg A.J."/>
            <person name="Chang J.H."/>
            <person name="Clarke C.R."/>
        </authorList>
    </citation>
    <scope>NUCLEOTIDE SEQUENCE</scope>
    <source>
        <strain evidence="1">ID-01-6.2a</strain>
    </source>
</reference>
<dbReference type="InterPro" id="IPR010144">
    <property type="entry name" value="CRISPR-assoc_prot_Csd1-typ"/>
</dbReference>
<proteinExistence type="predicted"/>
<gene>
    <name evidence="1" type="ORF">IHE70_08085</name>
</gene>
<dbReference type="Pfam" id="PF09709">
    <property type="entry name" value="Cas_Csd1"/>
    <property type="match status" value="1"/>
</dbReference>
<dbReference type="Proteomes" id="UP000661025">
    <property type="component" value="Unassembled WGS sequence"/>
</dbReference>
<name>A0A927L1D9_9ACTN</name>
<comment type="caution">
    <text evidence="1">The sequence shown here is derived from an EMBL/GenBank/DDBJ whole genome shotgun (WGS) entry which is preliminary data.</text>
</comment>
<sequence>MTNTQPSPAHLCGQLYATLHTLRAIGKRDRQLANDSFLDRAKRHPGPQLREHLKKAGEHLLAARTRGPKHGQAAGEVFRAIADFVPPNGRFPDYLDTKSQADFASGFHSQFGKYALTHDALFR</sequence>
<evidence type="ECO:0000313" key="2">
    <source>
        <dbReference type="Proteomes" id="UP000661025"/>
    </source>
</evidence>
<dbReference type="EMBL" id="JACYXT010000003">
    <property type="protein sequence ID" value="MBD9723201.1"/>
    <property type="molecule type" value="Genomic_DNA"/>
</dbReference>
<evidence type="ECO:0000313" key="1">
    <source>
        <dbReference type="EMBL" id="MBD9723201.1"/>
    </source>
</evidence>
<protein>
    <submittedName>
        <fullName evidence="1">Type I-C CRISPR-associated protein Cas8c/Csd1</fullName>
    </submittedName>
</protein>
<dbReference type="AlphaFoldDB" id="A0A927L1D9"/>
<dbReference type="GeneID" id="79933488"/>
<organism evidence="1 2">
    <name type="scientific">Streptomyces caniscabiei</name>
    <dbReference type="NCBI Taxonomy" id="2746961"/>
    <lineage>
        <taxon>Bacteria</taxon>
        <taxon>Bacillati</taxon>
        <taxon>Actinomycetota</taxon>
        <taxon>Actinomycetes</taxon>
        <taxon>Kitasatosporales</taxon>
        <taxon>Streptomycetaceae</taxon>
        <taxon>Streptomyces</taxon>
    </lineage>
</organism>